<dbReference type="PANTHER" id="PTHR30005">
    <property type="entry name" value="EXOPOLYPHOSPHATASE"/>
    <property type="match status" value="1"/>
</dbReference>
<dbReference type="EMBL" id="QUZK01000038">
    <property type="protein sequence ID" value="RFF30063.1"/>
    <property type="molecule type" value="Genomic_DNA"/>
</dbReference>
<dbReference type="SUPFAM" id="SSF53067">
    <property type="entry name" value="Actin-like ATPase domain"/>
    <property type="match status" value="2"/>
</dbReference>
<keyword evidence="5" id="KW-1185">Reference proteome</keyword>
<name>A0A3E1K7Y4_9GAMM</name>
<keyword evidence="1" id="KW-0378">Hydrolase</keyword>
<reference evidence="4 5" key="1">
    <citation type="submission" date="2018-08" db="EMBL/GenBank/DDBJ databases">
        <title>Wenzhouxiangella salilacus sp. nov., a novel bacterium isolated from a saline lake in Xinjiang Province, China.</title>
        <authorList>
            <person name="Han S."/>
        </authorList>
    </citation>
    <scope>NUCLEOTIDE SEQUENCE [LARGE SCALE GENOMIC DNA]</scope>
    <source>
        <strain evidence="4 5">XDB06</strain>
    </source>
</reference>
<dbReference type="Pfam" id="PF02541">
    <property type="entry name" value="Ppx-GppA"/>
    <property type="match status" value="1"/>
</dbReference>
<dbReference type="OrthoDB" id="9793035at2"/>
<evidence type="ECO:0000313" key="4">
    <source>
        <dbReference type="EMBL" id="RFF30063.1"/>
    </source>
</evidence>
<dbReference type="RefSeq" id="WP_116650932.1">
    <property type="nucleotide sequence ID" value="NZ_QUZK01000038.1"/>
</dbReference>
<feature type="domain" description="Ppx/GppA phosphatase C-terminal" evidence="3">
    <location>
        <begin position="311"/>
        <end position="483"/>
    </location>
</feature>
<proteinExistence type="predicted"/>
<dbReference type="InterPro" id="IPR048950">
    <property type="entry name" value="Ppx_GppA_C"/>
</dbReference>
<comment type="caution">
    <text evidence="4">The sequence shown here is derived from an EMBL/GenBank/DDBJ whole genome shotgun (WGS) entry which is preliminary data.</text>
</comment>
<dbReference type="AlphaFoldDB" id="A0A3E1K7Y4"/>
<sequence length="506" mass="54772">MADTPTHHAAIDLGSNSFHMVVAHHDGHQLRIVDRIKDMVRLAGGIDRAGRLDPAVRERALASLSRFGQRIAGIPQAQVRAVGTQSFRRLAHPAAFLVVAETALGCPIDVISGSEEARLVYLGVHQGTPVGEGRSLIIDIGGGSTELAIGADDEPELTETVPAGCVSVTDAHFGRGKITAARFERAVEAVEDRLVELVRPCRKLGWQRVIGSSGTMRAIASMAAGGEDGARRFSRADLERLRESVIAAGHVDRIDLPGLSARRRPVIVGGLAVLEALARALDLSDFEVSQSALREGLLHDLIGRLHHADPRARSVAGLADRFGSDPDQIARVHDWVQAAFDQVAEGWQLGEDHRDLLLWAVQLHEVGRAVNHHHHHKHGGYLVANADMPGFTRPEQRFMAALIALQRGKVDTEVLDWVPQRMTPALERLGALLRIVVTLARPRSDGAMPDFVLTPGKDGLVLGLPPGWLGAHPLSARSLEYQQRKLGKLELKLQIEEMSGTGRAQG</sequence>
<dbReference type="GO" id="GO:0004309">
    <property type="term" value="F:exopolyphosphatase activity"/>
    <property type="evidence" value="ECO:0007669"/>
    <property type="project" value="TreeGrafter"/>
</dbReference>
<protein>
    <submittedName>
        <fullName evidence="4">Ppx/GppA family phosphatase</fullName>
    </submittedName>
</protein>
<dbReference type="InterPro" id="IPR050273">
    <property type="entry name" value="GppA/Ppx_hydrolase"/>
</dbReference>
<dbReference type="InterPro" id="IPR003695">
    <property type="entry name" value="Ppx_GppA_N"/>
</dbReference>
<dbReference type="InterPro" id="IPR030673">
    <property type="entry name" value="PyroPPase_GppA_Ppx"/>
</dbReference>
<dbReference type="Pfam" id="PF21447">
    <property type="entry name" value="Ppx-GppA_III"/>
    <property type="match status" value="1"/>
</dbReference>
<accession>A0A3E1K7Y4</accession>
<organism evidence="4 5">
    <name type="scientific">Wenzhouxiangella sediminis</name>
    <dbReference type="NCBI Taxonomy" id="1792836"/>
    <lineage>
        <taxon>Bacteria</taxon>
        <taxon>Pseudomonadati</taxon>
        <taxon>Pseudomonadota</taxon>
        <taxon>Gammaproteobacteria</taxon>
        <taxon>Chromatiales</taxon>
        <taxon>Wenzhouxiangellaceae</taxon>
        <taxon>Wenzhouxiangella</taxon>
    </lineage>
</organism>
<dbReference type="SUPFAM" id="SSF109604">
    <property type="entry name" value="HD-domain/PDEase-like"/>
    <property type="match status" value="1"/>
</dbReference>
<evidence type="ECO:0000313" key="5">
    <source>
        <dbReference type="Proteomes" id="UP000260351"/>
    </source>
</evidence>
<evidence type="ECO:0000256" key="1">
    <source>
        <dbReference type="ARBA" id="ARBA00022801"/>
    </source>
</evidence>
<feature type="domain" description="Ppx/GppA phosphatase N-terminal" evidence="2">
    <location>
        <begin position="21"/>
        <end position="302"/>
    </location>
</feature>
<dbReference type="Gene3D" id="3.30.420.150">
    <property type="entry name" value="Exopolyphosphatase. Domain 2"/>
    <property type="match status" value="1"/>
</dbReference>
<dbReference type="PANTHER" id="PTHR30005:SF14">
    <property type="entry name" value="EXOPOLYPHOSPHATASE"/>
    <property type="match status" value="1"/>
</dbReference>
<dbReference type="Gene3D" id="1.10.3210.10">
    <property type="entry name" value="Hypothetical protein af1432"/>
    <property type="match status" value="1"/>
</dbReference>
<dbReference type="Proteomes" id="UP000260351">
    <property type="component" value="Unassembled WGS sequence"/>
</dbReference>
<dbReference type="InterPro" id="IPR043129">
    <property type="entry name" value="ATPase_NBD"/>
</dbReference>
<dbReference type="GO" id="GO:0006798">
    <property type="term" value="P:polyphosphate catabolic process"/>
    <property type="evidence" value="ECO:0007669"/>
    <property type="project" value="TreeGrafter"/>
</dbReference>
<gene>
    <name evidence="4" type="ORF">DZC52_09615</name>
</gene>
<evidence type="ECO:0000259" key="3">
    <source>
        <dbReference type="Pfam" id="PF21447"/>
    </source>
</evidence>
<dbReference type="PIRSF" id="PIRSF001267">
    <property type="entry name" value="Pyrophosphatase_GppA_Ppx"/>
    <property type="match status" value="1"/>
</dbReference>
<evidence type="ECO:0000259" key="2">
    <source>
        <dbReference type="Pfam" id="PF02541"/>
    </source>
</evidence>
<dbReference type="CDD" id="cd24053">
    <property type="entry name" value="ASKHA_NBD_EcPPX-GppA-like"/>
    <property type="match status" value="1"/>
</dbReference>
<dbReference type="Gene3D" id="3.30.420.40">
    <property type="match status" value="1"/>
</dbReference>